<keyword evidence="2" id="KW-0294">Fucose metabolism</keyword>
<keyword evidence="4" id="KW-0812">Transmembrane</keyword>
<accession>F8NG55</accession>
<evidence type="ECO:0000256" key="2">
    <source>
        <dbReference type="ARBA" id="ARBA00023253"/>
    </source>
</evidence>
<evidence type="ECO:0000256" key="1">
    <source>
        <dbReference type="ARBA" id="ARBA00022679"/>
    </source>
</evidence>
<sequence length="481" mass="55097">MDSRRDNSSSDELLPPSVRYFDKEPDRPFSPIFRRLHSAPSAGRRWVLGVCAFLSVISLATLGLLALYTAKSDQVTDIHDEVDILDPHQYVIGHPTENFRDNLRNDTKYITSWISAGWTNDVMTYGNLLYLALLTDRVPIIPKFIPSHIGSQVAPISFGEIFDVPRLSKALGKPILEWHQVKDVDSKSLDDLGCWSIWEAVQFTEHSPRFSFLSQWLKLDISYTPTPDWVKLTPPDVGDKHSSFWSLASLAFPEARESNLRDPYPSPEHQLSLPPDEQLLCYDYLYYVGAHKPFEYDLDYSPAWRFVGQHMRWSSRLTDITDTYVRRALNITDNEDTPPFISIHMRHGDFKTYCNDIPLDQCYASLPVIARRVTEIQQELLERKGLDVKHIIMTSDEKDPGWWSDVASLGWTWIDYAAENTEELYGKWYPVLIDAVIQSSGAGFIGTDQSTMSILARRRVESWQDGATRIVKWGHPGADDH</sequence>
<keyword evidence="4" id="KW-1133">Transmembrane helix</keyword>
<evidence type="ECO:0000256" key="3">
    <source>
        <dbReference type="ARBA" id="ARBA00023277"/>
    </source>
</evidence>
<feature type="transmembrane region" description="Helical" evidence="4">
    <location>
        <begin position="46"/>
        <end position="68"/>
    </location>
</feature>
<evidence type="ECO:0000256" key="4">
    <source>
        <dbReference type="SAM" id="Phobius"/>
    </source>
</evidence>
<protein>
    <submittedName>
        <fullName evidence="5">Uncharacterized protein</fullName>
    </submittedName>
</protein>
<dbReference type="HOGENOM" id="CLU_032339_0_0_1"/>
<dbReference type="InterPro" id="IPR019378">
    <property type="entry name" value="GDP-Fuc_O-FucTrfase"/>
</dbReference>
<dbReference type="RefSeq" id="XP_007312909.1">
    <property type="nucleotide sequence ID" value="XM_007312847.1"/>
</dbReference>
<keyword evidence="4" id="KW-0472">Membrane</keyword>
<reference evidence="5" key="1">
    <citation type="submission" date="2011-04" db="EMBL/GenBank/DDBJ databases">
        <title>Evolution of plant cell wall degrading machinery underlies the functional diversity of forest fungi.</title>
        <authorList>
            <consortium name="US DOE Joint Genome Institute (JGI-PGF)"/>
            <person name="Eastwood D.C."/>
            <person name="Floudas D."/>
            <person name="Binder M."/>
            <person name="Majcherczyk A."/>
            <person name="Schneider P."/>
            <person name="Aerts A."/>
            <person name="Asiegbu F.O."/>
            <person name="Baker S.E."/>
            <person name="Barry K."/>
            <person name="Bendiksby M."/>
            <person name="Blumentritt M."/>
            <person name="Coutinho P.M."/>
            <person name="Cullen D."/>
            <person name="Cullen D."/>
            <person name="Gathman A."/>
            <person name="Goodell B."/>
            <person name="Henrissat B."/>
            <person name="Ihrmark K."/>
            <person name="Kauserud H."/>
            <person name="Kohler A."/>
            <person name="LaButti K."/>
            <person name="Lapidus A."/>
            <person name="Lavin J.L."/>
            <person name="Lee Y.-H."/>
            <person name="Lindquist E."/>
            <person name="Lilly W."/>
            <person name="Lucas S."/>
            <person name="Morin E."/>
            <person name="Murat C."/>
            <person name="Oguiza J.A."/>
            <person name="Park J."/>
            <person name="Pisabarro A.G."/>
            <person name="Riley R."/>
            <person name="Rosling A."/>
            <person name="Salamov A."/>
            <person name="Schmidt O."/>
            <person name="Schmutz J."/>
            <person name="Skrede I."/>
            <person name="Stenlid J."/>
            <person name="Wiebenga A."/>
            <person name="Xie X."/>
            <person name="Kues U."/>
            <person name="Hibbett D.S."/>
            <person name="Hoffmeister D."/>
            <person name="Hogberg N."/>
            <person name="Martin F."/>
            <person name="Grigoriev I.V."/>
            <person name="Watkinson S.C."/>
        </authorList>
    </citation>
    <scope>NUCLEOTIDE SEQUENCE</scope>
    <source>
        <strain evidence="5">S7.9</strain>
    </source>
</reference>
<proteinExistence type="predicted"/>
<dbReference type="Proteomes" id="UP000008064">
    <property type="component" value="Unassembled WGS sequence"/>
</dbReference>
<dbReference type="GO" id="GO:0016740">
    <property type="term" value="F:transferase activity"/>
    <property type="evidence" value="ECO:0007669"/>
    <property type="project" value="UniProtKB-KW"/>
</dbReference>
<dbReference type="OrthoDB" id="423313at2759"/>
<keyword evidence="1" id="KW-0808">Transferase</keyword>
<organism>
    <name type="scientific">Serpula lacrymans var. lacrymans (strain S7.9)</name>
    <name type="common">Dry rot fungus</name>
    <dbReference type="NCBI Taxonomy" id="578457"/>
    <lineage>
        <taxon>Eukaryota</taxon>
        <taxon>Fungi</taxon>
        <taxon>Dikarya</taxon>
        <taxon>Basidiomycota</taxon>
        <taxon>Agaricomycotina</taxon>
        <taxon>Agaricomycetes</taxon>
        <taxon>Agaricomycetidae</taxon>
        <taxon>Boletales</taxon>
        <taxon>Coniophorineae</taxon>
        <taxon>Serpulaceae</taxon>
        <taxon>Serpula</taxon>
    </lineage>
</organism>
<gene>
    <name evidence="5" type="ORF">SERLADRAFT_444601</name>
</gene>
<dbReference type="EMBL" id="GL945428">
    <property type="protein sequence ID" value="EGO31025.1"/>
    <property type="molecule type" value="Genomic_DNA"/>
</dbReference>
<dbReference type="GeneID" id="18816110"/>
<evidence type="ECO:0000313" key="5">
    <source>
        <dbReference type="EMBL" id="EGO31025.1"/>
    </source>
</evidence>
<dbReference type="Gene3D" id="3.40.50.11350">
    <property type="match status" value="1"/>
</dbReference>
<keyword evidence="3" id="KW-0119">Carbohydrate metabolism</keyword>
<dbReference type="Pfam" id="PF10250">
    <property type="entry name" value="O-FucT"/>
    <property type="match status" value="1"/>
</dbReference>
<dbReference type="GO" id="GO:0006004">
    <property type="term" value="P:fucose metabolic process"/>
    <property type="evidence" value="ECO:0007669"/>
    <property type="project" value="UniProtKB-KW"/>
</dbReference>
<name>F8NG55_SERL9</name>
<dbReference type="CDD" id="cd11296">
    <property type="entry name" value="O-FucT_like"/>
    <property type="match status" value="1"/>
</dbReference>
<dbReference type="AlphaFoldDB" id="F8NG55"/>
<dbReference type="KEGG" id="sla:SERLADRAFT_444601"/>